<feature type="domain" description="Peptidoglycan binding" evidence="3">
    <location>
        <begin position="104"/>
        <end position="165"/>
    </location>
</feature>
<keyword evidence="1" id="KW-0812">Transmembrane</keyword>
<feature type="transmembrane region" description="Helical" evidence="1">
    <location>
        <begin position="254"/>
        <end position="282"/>
    </location>
</feature>
<dbReference type="InterPro" id="IPR008565">
    <property type="entry name" value="TtsA-like_GH18_dom"/>
</dbReference>
<feature type="domain" description="TtsA-like Glycoside hydrolase family 108" evidence="2">
    <location>
        <begin position="17"/>
        <end position="101"/>
    </location>
</feature>
<dbReference type="SUPFAM" id="SSF53955">
    <property type="entry name" value="Lysozyme-like"/>
    <property type="match status" value="1"/>
</dbReference>
<dbReference type="EMBL" id="CP002083">
    <property type="protein sequence ID" value="ADJ24753.1"/>
    <property type="molecule type" value="Genomic_DNA"/>
</dbReference>
<dbReference type="Pfam" id="PF05838">
    <property type="entry name" value="Glyco_hydro_108"/>
    <property type="match status" value="1"/>
</dbReference>
<proteinExistence type="predicted"/>
<evidence type="ECO:0000313" key="5">
    <source>
        <dbReference type="Proteomes" id="UP000002033"/>
    </source>
</evidence>
<dbReference type="RefSeq" id="WP_013216912.1">
    <property type="nucleotide sequence ID" value="NC_014313.1"/>
</dbReference>
<dbReference type="CAZy" id="GH108">
    <property type="family name" value="Glycoside Hydrolase Family 108"/>
</dbReference>
<dbReference type="Pfam" id="PF09374">
    <property type="entry name" value="PG_binding_3"/>
    <property type="match status" value="1"/>
</dbReference>
<dbReference type="OrthoDB" id="9815229at2"/>
<dbReference type="Gene3D" id="1.20.141.10">
    <property type="entry name" value="Chitosanase, subunit A, domain 1"/>
    <property type="match status" value="1"/>
</dbReference>
<dbReference type="InterPro" id="IPR023346">
    <property type="entry name" value="Lysozyme-like_dom_sf"/>
</dbReference>
<protein>
    <submittedName>
        <fullName evidence="4">Uncharacterized protein</fullName>
    </submittedName>
</protein>
<reference evidence="5" key="1">
    <citation type="journal article" date="2011" name="J. Bacteriol.">
        <title>Genome sequences of eight morphologically diverse alphaproteobacteria.</title>
        <authorList>
            <consortium name="US DOE Joint Genome Institute"/>
            <person name="Brown P.J."/>
            <person name="Kysela D.T."/>
            <person name="Buechlein A."/>
            <person name="Hemmerich C."/>
            <person name="Brun Y.V."/>
        </authorList>
    </citation>
    <scope>NUCLEOTIDE SEQUENCE [LARGE SCALE GENOMIC DNA]</scope>
    <source>
        <strain evidence="5">ATCC 51888 / DSM 1869 / NCIB 11706 / TK 0415</strain>
    </source>
</reference>
<dbReference type="STRING" id="582899.Hden_2958"/>
<evidence type="ECO:0000259" key="2">
    <source>
        <dbReference type="Pfam" id="PF05838"/>
    </source>
</evidence>
<dbReference type="eggNOG" id="COG3926">
    <property type="taxonomic scope" value="Bacteria"/>
</dbReference>
<evidence type="ECO:0000259" key="3">
    <source>
        <dbReference type="Pfam" id="PF09374"/>
    </source>
</evidence>
<accession>D8JV99</accession>
<evidence type="ECO:0000256" key="1">
    <source>
        <dbReference type="SAM" id="Phobius"/>
    </source>
</evidence>
<dbReference type="HOGENOM" id="CLU_082693_0_0_5"/>
<keyword evidence="5" id="KW-1185">Reference proteome</keyword>
<dbReference type="AlphaFoldDB" id="D8JV99"/>
<evidence type="ECO:0000313" key="4">
    <source>
        <dbReference type="EMBL" id="ADJ24753.1"/>
    </source>
</evidence>
<organism evidence="4 5">
    <name type="scientific">Hyphomicrobium denitrificans (strain ATCC 51888 / DSM 1869 / NCIMB 11706 / TK 0415)</name>
    <dbReference type="NCBI Taxonomy" id="582899"/>
    <lineage>
        <taxon>Bacteria</taxon>
        <taxon>Pseudomonadati</taxon>
        <taxon>Pseudomonadota</taxon>
        <taxon>Alphaproteobacteria</taxon>
        <taxon>Hyphomicrobiales</taxon>
        <taxon>Hyphomicrobiaceae</taxon>
        <taxon>Hyphomicrobium</taxon>
    </lineage>
</organism>
<gene>
    <name evidence="4" type="ordered locus">Hden_2958</name>
</gene>
<keyword evidence="1" id="KW-0472">Membrane</keyword>
<keyword evidence="1" id="KW-1133">Transmembrane helix</keyword>
<dbReference type="Proteomes" id="UP000002033">
    <property type="component" value="Chromosome"/>
</dbReference>
<dbReference type="InterPro" id="IPR018537">
    <property type="entry name" value="Peptidoglycan-bd_3"/>
</dbReference>
<sequence>MTNAPADAEARFRACLAQTLKWEGGYSNDKYDPGGATMHGIIQREYDAYRARKGLSKRDVRLIAQAEEQEIYRHSYWDEVRADELPKGVDLAVFDFGVNSGPPRAVKAMQRALGVAADGRIGQITLAAIDAADPDELVEGIMAQRRSFLRQIKTFWRFGKGWMRRCDGIEQQGLAWAGTGSAVAFGGFFAVEPEFAGDEQAACQGKAYDERPERTFDTSEGKAAIVTTGAGSASTLLAVTQSASTAYSNGHFDLVLFLLTLASNQAFIVGVCALTGGLVGWFGRGRLIRQEAV</sequence>
<dbReference type="CDD" id="cd13926">
    <property type="entry name" value="N-acetylmuramidase_GH108"/>
    <property type="match status" value="1"/>
</dbReference>
<dbReference type="KEGG" id="hdn:Hden_2958"/>
<name>D8JV99_HYPDA</name>